<dbReference type="PANTHER" id="PTHR12873:SF6">
    <property type="entry name" value="TOPRIM DOMAIN-CONTAINING PROTEIN"/>
    <property type="match status" value="1"/>
</dbReference>
<dbReference type="SMART" id="SM00493">
    <property type="entry name" value="TOPRIM"/>
    <property type="match status" value="1"/>
</dbReference>
<dbReference type="AlphaFoldDB" id="A0ABD3UPT3"/>
<accession>A0ABD3UPT3</accession>
<dbReference type="Proteomes" id="UP001634393">
    <property type="component" value="Unassembled WGS sequence"/>
</dbReference>
<sequence length="368" mass="42059">MSLPNKLLLLPFPSLNHPNSFVAYTTKPISRIYFYNKLKWFIAKATAEVDEAKGERAELSTKLKRKIEALGINVDSCTPGLYDLLYCPMCKGGQSIQRTLSFHINRNWNYGIWRCNHVQCSWAGQVFADAKKVYNGINLHSEIDSSQPLTEENLRLEKLGDELLTYFAERMISKETLERNNVMQVAGDRKIIAFTYRQNGVLVGCKYRTIEKKYWQERNTEKMLYGIDDIAEADEIIIVEGELDKLSVEEAGYYNCVSVPSGAPQTVSLKELPSPEKDVGFQYIWNCKDYLDKASRIILATDSDIPGQALAEELSRRLGRERCWVVHWPKKDEFSSFKDANEVLKNLGADALSDAIRKAELYQVQNLN</sequence>
<feature type="coiled-coil region" evidence="1">
    <location>
        <begin position="42"/>
        <end position="69"/>
    </location>
</feature>
<gene>
    <name evidence="3" type="ORF">ACJIZ3_013423</name>
</gene>
<evidence type="ECO:0000259" key="2">
    <source>
        <dbReference type="SMART" id="SM00493"/>
    </source>
</evidence>
<evidence type="ECO:0000313" key="4">
    <source>
        <dbReference type="Proteomes" id="UP001634393"/>
    </source>
</evidence>
<dbReference type="Pfam" id="PF13662">
    <property type="entry name" value="Toprim_4"/>
    <property type="match status" value="1"/>
</dbReference>
<organism evidence="3 4">
    <name type="scientific">Penstemon smallii</name>
    <dbReference type="NCBI Taxonomy" id="265156"/>
    <lineage>
        <taxon>Eukaryota</taxon>
        <taxon>Viridiplantae</taxon>
        <taxon>Streptophyta</taxon>
        <taxon>Embryophyta</taxon>
        <taxon>Tracheophyta</taxon>
        <taxon>Spermatophyta</taxon>
        <taxon>Magnoliopsida</taxon>
        <taxon>eudicotyledons</taxon>
        <taxon>Gunneridae</taxon>
        <taxon>Pentapetalae</taxon>
        <taxon>asterids</taxon>
        <taxon>lamiids</taxon>
        <taxon>Lamiales</taxon>
        <taxon>Plantaginaceae</taxon>
        <taxon>Cheloneae</taxon>
        <taxon>Penstemon</taxon>
    </lineage>
</organism>
<dbReference type="Gene3D" id="3.40.1360.10">
    <property type="match status" value="1"/>
</dbReference>
<dbReference type="InterPro" id="IPR006171">
    <property type="entry name" value="TOPRIM_dom"/>
</dbReference>
<evidence type="ECO:0000313" key="3">
    <source>
        <dbReference type="EMBL" id="KAL3851541.1"/>
    </source>
</evidence>
<dbReference type="PANTHER" id="PTHR12873">
    <property type="entry name" value="T7-LIKE MITOCHONDRIAL DNA HELICASE"/>
    <property type="match status" value="1"/>
</dbReference>
<proteinExistence type="predicted"/>
<dbReference type="CDD" id="cd01029">
    <property type="entry name" value="TOPRIM_primases"/>
    <property type="match status" value="1"/>
</dbReference>
<reference evidence="3 4" key="1">
    <citation type="submission" date="2024-12" db="EMBL/GenBank/DDBJ databases">
        <title>The unique morphological basis and parallel evolutionary history of personate flowers in Penstemon.</title>
        <authorList>
            <person name="Depatie T.H."/>
            <person name="Wessinger C.A."/>
        </authorList>
    </citation>
    <scope>NUCLEOTIDE SEQUENCE [LARGE SCALE GENOMIC DNA]</scope>
    <source>
        <strain evidence="3">WTNN_2</strain>
        <tissue evidence="3">Leaf</tissue>
    </source>
</reference>
<dbReference type="InterPro" id="IPR034154">
    <property type="entry name" value="TOPRIM_DnaG/twinkle"/>
</dbReference>
<dbReference type="EMBL" id="JBJXBP010000001">
    <property type="protein sequence ID" value="KAL3851541.1"/>
    <property type="molecule type" value="Genomic_DNA"/>
</dbReference>
<keyword evidence="1" id="KW-0175">Coiled coil</keyword>
<dbReference type="SUPFAM" id="SSF56731">
    <property type="entry name" value="DNA primase core"/>
    <property type="match status" value="1"/>
</dbReference>
<feature type="domain" description="Toprim" evidence="2">
    <location>
        <begin position="234"/>
        <end position="323"/>
    </location>
</feature>
<dbReference type="InterPro" id="IPR027032">
    <property type="entry name" value="Twinkle-like"/>
</dbReference>
<keyword evidence="4" id="KW-1185">Reference proteome</keyword>
<protein>
    <recommendedName>
        <fullName evidence="2">Toprim domain-containing protein</fullName>
    </recommendedName>
</protein>
<name>A0ABD3UPT3_9LAMI</name>
<evidence type="ECO:0000256" key="1">
    <source>
        <dbReference type="SAM" id="Coils"/>
    </source>
</evidence>
<comment type="caution">
    <text evidence="3">The sequence shown here is derived from an EMBL/GenBank/DDBJ whole genome shotgun (WGS) entry which is preliminary data.</text>
</comment>